<gene>
    <name evidence="2" type="ORF">GCM10009737_02920</name>
</gene>
<evidence type="ECO:0000313" key="2">
    <source>
        <dbReference type="EMBL" id="GAA1905508.1"/>
    </source>
</evidence>
<reference evidence="2 3" key="1">
    <citation type="journal article" date="2019" name="Int. J. Syst. Evol. Microbiol.">
        <title>The Global Catalogue of Microorganisms (GCM) 10K type strain sequencing project: providing services to taxonomists for standard genome sequencing and annotation.</title>
        <authorList>
            <consortium name="The Broad Institute Genomics Platform"/>
            <consortium name="The Broad Institute Genome Sequencing Center for Infectious Disease"/>
            <person name="Wu L."/>
            <person name="Ma J."/>
        </authorList>
    </citation>
    <scope>NUCLEOTIDE SEQUENCE [LARGE SCALE GENOMIC DNA]</scope>
    <source>
        <strain evidence="2 3">JCM 14046</strain>
    </source>
</reference>
<dbReference type="PANTHER" id="PTHR31435:SF10">
    <property type="entry name" value="BSR4717 PROTEIN"/>
    <property type="match status" value="1"/>
</dbReference>
<feature type="domain" description="N-acetyltransferase" evidence="1">
    <location>
        <begin position="6"/>
        <end position="96"/>
    </location>
</feature>
<dbReference type="RefSeq" id="WP_344002678.1">
    <property type="nucleotide sequence ID" value="NZ_BAAAMY010000001.1"/>
</dbReference>
<dbReference type="Gene3D" id="3.40.630.30">
    <property type="match status" value="1"/>
</dbReference>
<sequence>MPVVVRDVAERSRYEVLVDGEPGGLLAYRLRGGGGRVQVDLVHTEVDEAYAGRGLARALAVHALDAAREAGHEVLPSCPFVAELIRRDPSYADLVPAGVRAELGLG</sequence>
<dbReference type="PROSITE" id="PS51729">
    <property type="entry name" value="GNAT_YJDJ"/>
    <property type="match status" value="1"/>
</dbReference>
<dbReference type="InterPro" id="IPR016181">
    <property type="entry name" value="Acyl_CoA_acyltransferase"/>
</dbReference>
<dbReference type="InterPro" id="IPR045057">
    <property type="entry name" value="Gcn5-rel_NAT"/>
</dbReference>
<dbReference type="SUPFAM" id="SSF55729">
    <property type="entry name" value="Acyl-CoA N-acyltransferases (Nat)"/>
    <property type="match status" value="1"/>
</dbReference>
<dbReference type="CDD" id="cd04301">
    <property type="entry name" value="NAT_SF"/>
    <property type="match status" value="1"/>
</dbReference>
<evidence type="ECO:0000259" key="1">
    <source>
        <dbReference type="PROSITE" id="PS51729"/>
    </source>
</evidence>
<proteinExistence type="predicted"/>
<dbReference type="PANTHER" id="PTHR31435">
    <property type="entry name" value="PROTEIN NATD1"/>
    <property type="match status" value="1"/>
</dbReference>
<dbReference type="Proteomes" id="UP001501612">
    <property type="component" value="Unassembled WGS sequence"/>
</dbReference>
<dbReference type="EMBL" id="BAAAMY010000001">
    <property type="protein sequence ID" value="GAA1905508.1"/>
    <property type="molecule type" value="Genomic_DNA"/>
</dbReference>
<accession>A0ABN2NXH8</accession>
<keyword evidence="3" id="KW-1185">Reference proteome</keyword>
<organism evidence="2 3">
    <name type="scientific">Nocardioides lentus</name>
    <dbReference type="NCBI Taxonomy" id="338077"/>
    <lineage>
        <taxon>Bacteria</taxon>
        <taxon>Bacillati</taxon>
        <taxon>Actinomycetota</taxon>
        <taxon>Actinomycetes</taxon>
        <taxon>Propionibacteriales</taxon>
        <taxon>Nocardioidaceae</taxon>
        <taxon>Nocardioides</taxon>
    </lineage>
</organism>
<comment type="caution">
    <text evidence="2">The sequence shown here is derived from an EMBL/GenBank/DDBJ whole genome shotgun (WGS) entry which is preliminary data.</text>
</comment>
<protein>
    <submittedName>
        <fullName evidence="2">N-acetyltransferase</fullName>
    </submittedName>
</protein>
<name>A0ABN2NXH8_9ACTN</name>
<dbReference type="InterPro" id="IPR031165">
    <property type="entry name" value="GNAT_YJDJ"/>
</dbReference>
<dbReference type="Pfam" id="PF14542">
    <property type="entry name" value="Acetyltransf_CG"/>
    <property type="match status" value="1"/>
</dbReference>
<evidence type="ECO:0000313" key="3">
    <source>
        <dbReference type="Proteomes" id="UP001501612"/>
    </source>
</evidence>